<reference evidence="3" key="1">
    <citation type="journal article" date="2019" name="Int. J. Syst. Evol. Microbiol.">
        <title>The Global Catalogue of Microorganisms (GCM) 10K type strain sequencing project: providing services to taxonomists for standard genome sequencing and annotation.</title>
        <authorList>
            <consortium name="The Broad Institute Genomics Platform"/>
            <consortium name="The Broad Institute Genome Sequencing Center for Infectious Disease"/>
            <person name="Wu L."/>
            <person name="Ma J."/>
        </authorList>
    </citation>
    <scope>NUCLEOTIDE SEQUENCE [LARGE SCALE GENOMIC DNA]</scope>
    <source>
        <strain evidence="3">JCM 32305</strain>
    </source>
</reference>
<sequence>MKYWLMKSEPDDISIDDLRDSANHTMSWQGIRNYQARNFIRDEISTGDSVLFYHSSCKVPGVVGIASVINQPQLDVSAFDPQSRYFDPKSDLNKPRWWQVDIQFTKKLNQIVSLQQLKSDPALQNMLLVTKGARLSVQPVTALEFEHIVKLSQTAE</sequence>
<keyword evidence="3" id="KW-1185">Reference proteome</keyword>
<dbReference type="EMBL" id="BMQW01000001">
    <property type="protein sequence ID" value="GGP73424.1"/>
    <property type="molecule type" value="Genomic_DNA"/>
</dbReference>
<dbReference type="CDD" id="cd21133">
    <property type="entry name" value="EVE"/>
    <property type="match status" value="1"/>
</dbReference>
<organism evidence="2 3">
    <name type="scientific">Shewanella ulleungensis</name>
    <dbReference type="NCBI Taxonomy" id="2282699"/>
    <lineage>
        <taxon>Bacteria</taxon>
        <taxon>Pseudomonadati</taxon>
        <taxon>Pseudomonadota</taxon>
        <taxon>Gammaproteobacteria</taxon>
        <taxon>Alteromonadales</taxon>
        <taxon>Shewanellaceae</taxon>
        <taxon>Shewanella</taxon>
    </lineage>
</organism>
<dbReference type="PANTHER" id="PTHR14087">
    <property type="entry name" value="THYMOCYTE NUCLEAR PROTEIN 1"/>
    <property type="match status" value="1"/>
</dbReference>
<dbReference type="InterPro" id="IPR047197">
    <property type="entry name" value="THYN1-like_EVE"/>
</dbReference>
<feature type="domain" description="EVE" evidence="1">
    <location>
        <begin position="2"/>
        <end position="151"/>
    </location>
</feature>
<dbReference type="InterPro" id="IPR002740">
    <property type="entry name" value="EVE_domain"/>
</dbReference>
<dbReference type="InterPro" id="IPR052181">
    <property type="entry name" value="5hmC_binding"/>
</dbReference>
<gene>
    <name evidence="2" type="ORF">GCM10009410_01260</name>
</gene>
<name>A0ABQ2QDR5_9GAMM</name>
<dbReference type="RefSeq" id="WP_188952364.1">
    <property type="nucleotide sequence ID" value="NZ_BMQW01000001.1"/>
</dbReference>
<dbReference type="Gene3D" id="3.10.590.10">
    <property type="entry name" value="ph1033 like domains"/>
    <property type="match status" value="1"/>
</dbReference>
<protein>
    <submittedName>
        <fullName evidence="2">DUF55 domain-containing protein</fullName>
    </submittedName>
</protein>
<dbReference type="PANTHER" id="PTHR14087:SF7">
    <property type="entry name" value="THYMOCYTE NUCLEAR PROTEIN 1"/>
    <property type="match status" value="1"/>
</dbReference>
<comment type="caution">
    <text evidence="2">The sequence shown here is derived from an EMBL/GenBank/DDBJ whole genome shotgun (WGS) entry which is preliminary data.</text>
</comment>
<proteinExistence type="predicted"/>
<dbReference type="SUPFAM" id="SSF88697">
    <property type="entry name" value="PUA domain-like"/>
    <property type="match status" value="1"/>
</dbReference>
<evidence type="ECO:0000313" key="2">
    <source>
        <dbReference type="EMBL" id="GGP73424.1"/>
    </source>
</evidence>
<accession>A0ABQ2QDR5</accession>
<evidence type="ECO:0000313" key="3">
    <source>
        <dbReference type="Proteomes" id="UP000654004"/>
    </source>
</evidence>
<dbReference type="InterPro" id="IPR015947">
    <property type="entry name" value="PUA-like_sf"/>
</dbReference>
<dbReference type="Proteomes" id="UP000654004">
    <property type="component" value="Unassembled WGS sequence"/>
</dbReference>
<evidence type="ECO:0000259" key="1">
    <source>
        <dbReference type="Pfam" id="PF01878"/>
    </source>
</evidence>
<dbReference type="Pfam" id="PF01878">
    <property type="entry name" value="EVE"/>
    <property type="match status" value="1"/>
</dbReference>